<name>A0A0H4X510_9BACT</name>
<dbReference type="SUPFAM" id="SSF51735">
    <property type="entry name" value="NAD(P)-binding Rossmann-fold domains"/>
    <property type="match status" value="1"/>
</dbReference>
<comment type="similarity">
    <text evidence="1 3">Belongs to the short-chain dehydrogenases/reductases (SDR) family.</text>
</comment>
<dbReference type="eggNOG" id="COG4221">
    <property type="taxonomic scope" value="Bacteria"/>
</dbReference>
<dbReference type="PANTHER" id="PTHR43976:SF16">
    <property type="entry name" value="SHORT-CHAIN DEHYDROGENASE_REDUCTASE FAMILY PROTEIN"/>
    <property type="match status" value="1"/>
</dbReference>
<dbReference type="PROSITE" id="PS00061">
    <property type="entry name" value="ADH_SHORT"/>
    <property type="match status" value="1"/>
</dbReference>
<dbReference type="SMART" id="SM00822">
    <property type="entry name" value="PKS_KR"/>
    <property type="match status" value="1"/>
</dbReference>
<evidence type="ECO:0000313" key="6">
    <source>
        <dbReference type="Proteomes" id="UP000009026"/>
    </source>
</evidence>
<evidence type="ECO:0000256" key="3">
    <source>
        <dbReference type="RuleBase" id="RU000363"/>
    </source>
</evidence>
<protein>
    <submittedName>
        <fullName evidence="5">Dehydrogenase</fullName>
    </submittedName>
</protein>
<dbReference type="InterPro" id="IPR036291">
    <property type="entry name" value="NAD(P)-bd_dom_sf"/>
</dbReference>
<dbReference type="PATRIC" id="fig|1297742.4.peg.5936"/>
<keyword evidence="2" id="KW-0560">Oxidoreductase</keyword>
<dbReference type="PRINTS" id="PR00081">
    <property type="entry name" value="GDHRDH"/>
</dbReference>
<reference evidence="5 6" key="1">
    <citation type="journal article" date="2016" name="PLoS ONE">
        <title>Complete Genome Sequence and Comparative Genomics of a Novel Myxobacterium Myxococcus hansupus.</title>
        <authorList>
            <person name="Sharma G."/>
            <person name="Narwani T."/>
            <person name="Subramanian S."/>
        </authorList>
    </citation>
    <scope>NUCLEOTIDE SEQUENCE [LARGE SCALE GENOMIC DNA]</scope>
    <source>
        <strain evidence="6">mixupus</strain>
    </source>
</reference>
<accession>A0A0H4X510</accession>
<dbReference type="Pfam" id="PF00106">
    <property type="entry name" value="adh_short"/>
    <property type="match status" value="1"/>
</dbReference>
<dbReference type="CDD" id="cd05374">
    <property type="entry name" value="17beta-HSD-like_SDR_c"/>
    <property type="match status" value="1"/>
</dbReference>
<keyword evidence="6" id="KW-1185">Reference proteome</keyword>
<dbReference type="InterPro" id="IPR020904">
    <property type="entry name" value="Sc_DH/Rdtase_CS"/>
</dbReference>
<dbReference type="STRING" id="1297742.A176_005840"/>
<dbReference type="InterPro" id="IPR051911">
    <property type="entry name" value="SDR_oxidoreductase"/>
</dbReference>
<dbReference type="PRINTS" id="PR00080">
    <property type="entry name" value="SDRFAMILY"/>
</dbReference>
<sequence length="289" mass="30637">MNTNTNAPSLPASAKVWFITGAASGFGRALVREAVDRGDAVVATARKPESLADLVALAPSRVLALRLDVTQPAQSHAAVTEALSHFGRIDVLVNNAGFSIIGAVEETSDEALRDTLELMFFGAARLTRDVVPHLRERGAGTIVQMSSMAGLNTSPGFSAYCAAKHALEGFSECLAHELRPHGVRVLIVEPGTFRTSLFGDAFRRMPEHPAYASTSGTLRAWVSQADGQQPGDPAKAARVIVDEVARPLRPDAPLRLPLGGDAVDGIRQKLAFIAADIDHGERAARATAF</sequence>
<dbReference type="KEGG" id="mym:A176_005840"/>
<dbReference type="InterPro" id="IPR002347">
    <property type="entry name" value="SDR_fam"/>
</dbReference>
<organism evidence="5 6">
    <name type="scientific">Pseudomyxococcus hansupus</name>
    <dbReference type="NCBI Taxonomy" id="1297742"/>
    <lineage>
        <taxon>Bacteria</taxon>
        <taxon>Pseudomonadati</taxon>
        <taxon>Myxococcota</taxon>
        <taxon>Myxococcia</taxon>
        <taxon>Myxococcales</taxon>
        <taxon>Cystobacterineae</taxon>
        <taxon>Myxococcaceae</taxon>
        <taxon>Pseudomyxococcus</taxon>
    </lineage>
</organism>
<proteinExistence type="inferred from homology"/>
<evidence type="ECO:0000256" key="1">
    <source>
        <dbReference type="ARBA" id="ARBA00006484"/>
    </source>
</evidence>
<dbReference type="Gene3D" id="3.40.50.720">
    <property type="entry name" value="NAD(P)-binding Rossmann-like Domain"/>
    <property type="match status" value="1"/>
</dbReference>
<gene>
    <name evidence="5" type="ORF">A176_005840</name>
</gene>
<dbReference type="EMBL" id="CP012109">
    <property type="protein sequence ID" value="AKQ68928.1"/>
    <property type="molecule type" value="Genomic_DNA"/>
</dbReference>
<evidence type="ECO:0000313" key="5">
    <source>
        <dbReference type="EMBL" id="AKQ68928.1"/>
    </source>
</evidence>
<dbReference type="GO" id="GO:0016491">
    <property type="term" value="F:oxidoreductase activity"/>
    <property type="evidence" value="ECO:0007669"/>
    <property type="project" value="UniProtKB-KW"/>
</dbReference>
<evidence type="ECO:0000259" key="4">
    <source>
        <dbReference type="SMART" id="SM00822"/>
    </source>
</evidence>
<evidence type="ECO:0000256" key="2">
    <source>
        <dbReference type="ARBA" id="ARBA00023002"/>
    </source>
</evidence>
<dbReference type="OrthoDB" id="9793825at2"/>
<dbReference type="PANTHER" id="PTHR43976">
    <property type="entry name" value="SHORT CHAIN DEHYDROGENASE"/>
    <property type="match status" value="1"/>
</dbReference>
<dbReference type="AlphaFoldDB" id="A0A0H4X510"/>
<feature type="domain" description="Ketoreductase" evidence="4">
    <location>
        <begin position="15"/>
        <end position="196"/>
    </location>
</feature>
<dbReference type="InterPro" id="IPR057326">
    <property type="entry name" value="KR_dom"/>
</dbReference>
<dbReference type="RefSeq" id="WP_002635177.1">
    <property type="nucleotide sequence ID" value="NZ_CP012109.1"/>
</dbReference>
<dbReference type="Proteomes" id="UP000009026">
    <property type="component" value="Chromosome"/>
</dbReference>